<evidence type="ECO:0000259" key="2">
    <source>
        <dbReference type="Pfam" id="PF06580"/>
    </source>
</evidence>
<dbReference type="GO" id="GO:0000155">
    <property type="term" value="F:phosphorelay sensor kinase activity"/>
    <property type="evidence" value="ECO:0007669"/>
    <property type="project" value="InterPro"/>
</dbReference>
<keyword evidence="4" id="KW-1185">Reference proteome</keyword>
<dbReference type="InterPro" id="IPR010559">
    <property type="entry name" value="Sig_transdc_His_kin_internal"/>
</dbReference>
<name>A0A916JF33_9BACT</name>
<keyword evidence="1" id="KW-0812">Transmembrane</keyword>
<comment type="caution">
    <text evidence="3">The sequence shown here is derived from an EMBL/GenBank/DDBJ whole genome shotgun (WGS) entry which is preliminary data.</text>
</comment>
<dbReference type="PANTHER" id="PTHR34220">
    <property type="entry name" value="SENSOR HISTIDINE KINASE YPDA"/>
    <property type="match status" value="1"/>
</dbReference>
<gene>
    <name evidence="3" type="ORF">DYBT9275_04808</name>
</gene>
<feature type="transmembrane region" description="Helical" evidence="1">
    <location>
        <begin position="133"/>
        <end position="153"/>
    </location>
</feature>
<keyword evidence="1" id="KW-0472">Membrane</keyword>
<dbReference type="Proteomes" id="UP000680038">
    <property type="component" value="Unassembled WGS sequence"/>
</dbReference>
<reference evidence="3" key="1">
    <citation type="submission" date="2021-04" db="EMBL/GenBank/DDBJ databases">
        <authorList>
            <person name="Rodrigo-Torres L."/>
            <person name="Arahal R. D."/>
            <person name="Lucena T."/>
        </authorList>
    </citation>
    <scope>NUCLEOTIDE SEQUENCE</scope>
    <source>
        <strain evidence="3">CECT 9275</strain>
    </source>
</reference>
<feature type="transmembrane region" description="Helical" evidence="1">
    <location>
        <begin position="7"/>
        <end position="24"/>
    </location>
</feature>
<dbReference type="GO" id="GO:0016020">
    <property type="term" value="C:membrane"/>
    <property type="evidence" value="ECO:0007669"/>
    <property type="project" value="InterPro"/>
</dbReference>
<evidence type="ECO:0000313" key="3">
    <source>
        <dbReference type="EMBL" id="CAG5010762.1"/>
    </source>
</evidence>
<organism evidence="3 4">
    <name type="scientific">Dyadobacter helix</name>
    <dbReference type="NCBI Taxonomy" id="2822344"/>
    <lineage>
        <taxon>Bacteria</taxon>
        <taxon>Pseudomonadati</taxon>
        <taxon>Bacteroidota</taxon>
        <taxon>Cytophagia</taxon>
        <taxon>Cytophagales</taxon>
        <taxon>Spirosomataceae</taxon>
        <taxon>Dyadobacter</taxon>
    </lineage>
</organism>
<keyword evidence="1" id="KW-1133">Transmembrane helix</keyword>
<protein>
    <recommendedName>
        <fullName evidence="2">Signal transduction histidine kinase internal region domain-containing protein</fullName>
    </recommendedName>
</protein>
<sequence>MDRLNDKWLRIFGIALLLAISISVNDYYEQPFSPRMALKAVVTLISIMVFWQVMRACIFYFRRQYPHKSHTVKRLAFTFLSGNIATTLVTWLFSALQQWVTSGSPAIYPIGDEIASITISNREIALSMDEFDFVQAVTTFIFIQTIYEIVFFIHDSSVRENRLIQSEQEREKLRVANLQSQLDALKQQVNPHFMFNSLNVLDSLIEDDPRQARVFLEELSTVYRYLLRSNEHHLTELNKELDFIQSYYHLLKTRLGDGLRLNVKIDEQYQYHKIPPLTLQLLIENAFKHNIVLPDQQLIIDIITNKDGYLLVSNNVQRKNVRVSSNGVGLSNILNKYEILNQPAPVIQDDDGQFTVTLPLIEAAR</sequence>
<dbReference type="PANTHER" id="PTHR34220:SF7">
    <property type="entry name" value="SENSOR HISTIDINE KINASE YPDA"/>
    <property type="match status" value="1"/>
</dbReference>
<proteinExistence type="predicted"/>
<dbReference type="EMBL" id="CAJRAF010000002">
    <property type="protein sequence ID" value="CAG5010762.1"/>
    <property type="molecule type" value="Genomic_DNA"/>
</dbReference>
<evidence type="ECO:0000256" key="1">
    <source>
        <dbReference type="SAM" id="Phobius"/>
    </source>
</evidence>
<dbReference type="AlphaFoldDB" id="A0A916JF33"/>
<dbReference type="RefSeq" id="WP_229252902.1">
    <property type="nucleotide sequence ID" value="NZ_CAJRAF010000002.1"/>
</dbReference>
<feature type="transmembrane region" description="Helical" evidence="1">
    <location>
        <begin position="75"/>
        <end position="96"/>
    </location>
</feature>
<dbReference type="InterPro" id="IPR050640">
    <property type="entry name" value="Bact_2-comp_sensor_kinase"/>
</dbReference>
<dbReference type="Pfam" id="PF06580">
    <property type="entry name" value="His_kinase"/>
    <property type="match status" value="1"/>
</dbReference>
<feature type="transmembrane region" description="Helical" evidence="1">
    <location>
        <begin position="36"/>
        <end position="54"/>
    </location>
</feature>
<evidence type="ECO:0000313" key="4">
    <source>
        <dbReference type="Proteomes" id="UP000680038"/>
    </source>
</evidence>
<accession>A0A916JF33</accession>
<feature type="domain" description="Signal transduction histidine kinase internal region" evidence="2">
    <location>
        <begin position="181"/>
        <end position="258"/>
    </location>
</feature>